<organism evidence="1 2">
    <name type="scientific">Cladophialophora bantiana (strain ATCC 10958 / CBS 173.52 / CDC B-1940 / NIH 8579)</name>
    <name type="common">Xylohypha bantiana</name>
    <dbReference type="NCBI Taxonomy" id="1442370"/>
    <lineage>
        <taxon>Eukaryota</taxon>
        <taxon>Fungi</taxon>
        <taxon>Dikarya</taxon>
        <taxon>Ascomycota</taxon>
        <taxon>Pezizomycotina</taxon>
        <taxon>Eurotiomycetes</taxon>
        <taxon>Chaetothyriomycetidae</taxon>
        <taxon>Chaetothyriales</taxon>
        <taxon>Herpotrichiellaceae</taxon>
        <taxon>Cladophialophora</taxon>
    </lineage>
</organism>
<reference evidence="1" key="1">
    <citation type="submission" date="2015-01" db="EMBL/GenBank/DDBJ databases">
        <title>The Genome Sequence of Cladophialophora bantiana CBS 173.52.</title>
        <authorList>
            <consortium name="The Broad Institute Genomics Platform"/>
            <person name="Cuomo C."/>
            <person name="de Hoog S."/>
            <person name="Gorbushina A."/>
            <person name="Stielow B."/>
            <person name="Teixiera M."/>
            <person name="Abouelleil A."/>
            <person name="Chapman S.B."/>
            <person name="Priest M."/>
            <person name="Young S.K."/>
            <person name="Wortman J."/>
            <person name="Nusbaum C."/>
            <person name="Birren B."/>
        </authorList>
    </citation>
    <scope>NUCLEOTIDE SEQUENCE [LARGE SCALE GENOMIC DNA]</scope>
    <source>
        <strain evidence="1">CBS 173.52</strain>
    </source>
</reference>
<accession>A0A0D2HS91</accession>
<dbReference type="VEuPathDB" id="FungiDB:Z519_05055"/>
<evidence type="ECO:0000313" key="2">
    <source>
        <dbReference type="Proteomes" id="UP000053789"/>
    </source>
</evidence>
<name>A0A0D2HS91_CLAB1</name>
<sequence>MSDGSAAESIEACRRRRRAAGQSGGQFEMVRYSGAISYRYVWSDKEKHFVDQLGAWTCAESTEDLVVTESEKTPIQDSQAEIMRDKLDEEGVVANVSNTGTKTAHEDVGCMEIMASGKANGNERRAFGRLNIRISGWLQSEKDDCKEDADQRPALEFPSTRCCFWIRRVLPKSN</sequence>
<evidence type="ECO:0000313" key="1">
    <source>
        <dbReference type="EMBL" id="KIW93740.1"/>
    </source>
</evidence>
<keyword evidence="2" id="KW-1185">Reference proteome</keyword>
<dbReference type="HOGENOM" id="CLU_1539844_0_0_1"/>
<dbReference type="Proteomes" id="UP000053789">
    <property type="component" value="Unassembled WGS sequence"/>
</dbReference>
<gene>
    <name evidence="1" type="ORF">Z519_05055</name>
</gene>
<dbReference type="OrthoDB" id="4159766at2759"/>
<dbReference type="AlphaFoldDB" id="A0A0D2HS91"/>
<protein>
    <submittedName>
        <fullName evidence="1">Uncharacterized protein</fullName>
    </submittedName>
</protein>
<dbReference type="RefSeq" id="XP_016620409.1">
    <property type="nucleotide sequence ID" value="XM_016762796.1"/>
</dbReference>
<dbReference type="GeneID" id="27697983"/>
<proteinExistence type="predicted"/>
<dbReference type="EMBL" id="KN846986">
    <property type="protein sequence ID" value="KIW93740.1"/>
    <property type="molecule type" value="Genomic_DNA"/>
</dbReference>